<keyword evidence="1" id="KW-0597">Phosphoprotein</keyword>
<evidence type="ECO:0000256" key="2">
    <source>
        <dbReference type="SAM" id="MobiDB-lite"/>
    </source>
</evidence>
<evidence type="ECO:0000256" key="1">
    <source>
        <dbReference type="PROSITE-ProRule" id="PRU00110"/>
    </source>
</evidence>
<dbReference type="InterPro" id="IPR036641">
    <property type="entry name" value="HPT_dom_sf"/>
</dbReference>
<dbReference type="Proteomes" id="UP001523216">
    <property type="component" value="Unassembled WGS sequence"/>
</dbReference>
<evidence type="ECO:0000313" key="4">
    <source>
        <dbReference type="EMBL" id="MCM4084125.1"/>
    </source>
</evidence>
<keyword evidence="5" id="KW-1185">Reference proteome</keyword>
<evidence type="ECO:0000259" key="3">
    <source>
        <dbReference type="PROSITE" id="PS50894"/>
    </source>
</evidence>
<feature type="modified residue" description="Phosphohistidine" evidence="1">
    <location>
        <position position="64"/>
    </location>
</feature>
<dbReference type="Gene3D" id="1.20.120.160">
    <property type="entry name" value="HPT domain"/>
    <property type="match status" value="1"/>
</dbReference>
<dbReference type="PROSITE" id="PS50894">
    <property type="entry name" value="HPT"/>
    <property type="match status" value="1"/>
</dbReference>
<protein>
    <submittedName>
        <fullName evidence="4">Hpt domain-containing protein</fullName>
    </submittedName>
</protein>
<feature type="region of interest" description="Disordered" evidence="2">
    <location>
        <begin position="1"/>
        <end position="22"/>
    </location>
</feature>
<accession>A0ABT0YEE7</accession>
<proteinExistence type="predicted"/>
<dbReference type="InterPro" id="IPR008207">
    <property type="entry name" value="Sig_transdc_His_kin_Hpt_dom"/>
</dbReference>
<dbReference type="SUPFAM" id="SSF47226">
    <property type="entry name" value="Histidine-containing phosphotransfer domain, HPT domain"/>
    <property type="match status" value="1"/>
</dbReference>
<name>A0ABT0YEE7_9ACTN</name>
<feature type="domain" description="HPt" evidence="3">
    <location>
        <begin position="25"/>
        <end position="125"/>
    </location>
</feature>
<evidence type="ECO:0000313" key="5">
    <source>
        <dbReference type="Proteomes" id="UP001523216"/>
    </source>
</evidence>
<feature type="compositionally biased region" description="Basic and acidic residues" evidence="2">
    <location>
        <begin position="1"/>
        <end position="14"/>
    </location>
</feature>
<organism evidence="4 5">
    <name type="scientific">Paractinoplanes hotanensis</name>
    <dbReference type="NCBI Taxonomy" id="2906497"/>
    <lineage>
        <taxon>Bacteria</taxon>
        <taxon>Bacillati</taxon>
        <taxon>Actinomycetota</taxon>
        <taxon>Actinomycetes</taxon>
        <taxon>Micromonosporales</taxon>
        <taxon>Micromonosporaceae</taxon>
        <taxon>Paractinoplanes</taxon>
    </lineage>
</organism>
<dbReference type="RefSeq" id="WP_251803880.1">
    <property type="nucleotide sequence ID" value="NZ_JAMQOL010000070.1"/>
</dbReference>
<dbReference type="EMBL" id="JAMQOL010000070">
    <property type="protein sequence ID" value="MCM4084125.1"/>
    <property type="molecule type" value="Genomic_DNA"/>
</dbReference>
<gene>
    <name evidence="4" type="ORF">LXN57_41940</name>
</gene>
<dbReference type="Pfam" id="PF01627">
    <property type="entry name" value="Hpt"/>
    <property type="match status" value="1"/>
</dbReference>
<sequence>MEHSREDEIRDRLADIAGPDPGPAERALLGRLIRSYLAKTPANVDRLGELLRGGDTATLREHAHAMKGSASNIGANSLATVFAEVEQAACQGIVGDPELTLGRIACEQALVLEILEKLADADEAQVPFRS</sequence>
<reference evidence="4 5" key="1">
    <citation type="submission" date="2022-06" db="EMBL/GenBank/DDBJ databases">
        <title>Actinoplanes abujensis sp. nov., isolated from Nigerian arid soil.</title>
        <authorList>
            <person name="Ding P."/>
        </authorList>
    </citation>
    <scope>NUCLEOTIDE SEQUENCE [LARGE SCALE GENOMIC DNA]</scope>
    <source>
        <strain evidence="5">TRM88002</strain>
    </source>
</reference>
<comment type="caution">
    <text evidence="4">The sequence shown here is derived from an EMBL/GenBank/DDBJ whole genome shotgun (WGS) entry which is preliminary data.</text>
</comment>